<evidence type="ECO:0000313" key="3">
    <source>
        <dbReference type="Proteomes" id="UP000001192"/>
    </source>
</evidence>
<dbReference type="HOGENOM" id="CLU_2732264_0_0_4"/>
<name>B2JL04_PARP8</name>
<dbReference type="KEGG" id="bph:Bphy_3379"/>
<evidence type="ECO:0000256" key="1">
    <source>
        <dbReference type="SAM" id="MobiDB-lite"/>
    </source>
</evidence>
<sequence length="71" mass="7568" precursor="true">MKTQLLIALRILAPVLVVLASACTLVFVRGDGNSFADTRGDTKGQLTVNRRAAKGPASETEPPIVIPHKSR</sequence>
<dbReference type="STRING" id="391038.Bphy_3379"/>
<proteinExistence type="predicted"/>
<accession>B2JL04</accession>
<dbReference type="OrthoDB" id="9946211at2"/>
<dbReference type="Proteomes" id="UP000001192">
    <property type="component" value="Chromosome 2"/>
</dbReference>
<reference evidence="3" key="1">
    <citation type="journal article" date="2014" name="Stand. Genomic Sci.">
        <title>Complete genome sequence of Burkholderia phymatum STM815(T), a broad host range and efficient nitrogen-fixing symbiont of Mimosa species.</title>
        <authorList>
            <person name="Moulin L."/>
            <person name="Klonowska A."/>
            <person name="Caroline B."/>
            <person name="Booth K."/>
            <person name="Vriezen J.A."/>
            <person name="Melkonian R."/>
            <person name="James E.K."/>
            <person name="Young J.P."/>
            <person name="Bena G."/>
            <person name="Hauser L."/>
            <person name="Land M."/>
            <person name="Kyrpides N."/>
            <person name="Bruce D."/>
            <person name="Chain P."/>
            <person name="Copeland A."/>
            <person name="Pitluck S."/>
            <person name="Woyke T."/>
            <person name="Lizotte-Waniewski M."/>
            <person name="Bristow J."/>
            <person name="Riley M."/>
        </authorList>
    </citation>
    <scope>NUCLEOTIDE SEQUENCE [LARGE SCALE GENOMIC DNA]</scope>
    <source>
        <strain evidence="3">DSM 17167 / CIP 108236 / LMG 21445 / STM815</strain>
    </source>
</reference>
<gene>
    <name evidence="2" type="ordered locus">Bphy_3379</name>
</gene>
<dbReference type="AlphaFoldDB" id="B2JL04"/>
<dbReference type="PROSITE" id="PS51257">
    <property type="entry name" value="PROKAR_LIPOPROTEIN"/>
    <property type="match status" value="1"/>
</dbReference>
<evidence type="ECO:0000313" key="2">
    <source>
        <dbReference type="EMBL" id="ACC72533.1"/>
    </source>
</evidence>
<dbReference type="RefSeq" id="WP_012402706.1">
    <property type="nucleotide sequence ID" value="NC_010623.1"/>
</dbReference>
<keyword evidence="3" id="KW-1185">Reference proteome</keyword>
<feature type="region of interest" description="Disordered" evidence="1">
    <location>
        <begin position="49"/>
        <end position="71"/>
    </location>
</feature>
<dbReference type="EMBL" id="CP001044">
    <property type="protein sequence ID" value="ACC72533.1"/>
    <property type="molecule type" value="Genomic_DNA"/>
</dbReference>
<protein>
    <recommendedName>
        <fullName evidence="4">Lipoprotein</fullName>
    </recommendedName>
</protein>
<organism evidence="2 3">
    <name type="scientific">Paraburkholderia phymatum (strain DSM 17167 / CIP 108236 / LMG 21445 / STM815)</name>
    <name type="common">Burkholderia phymatum</name>
    <dbReference type="NCBI Taxonomy" id="391038"/>
    <lineage>
        <taxon>Bacteria</taxon>
        <taxon>Pseudomonadati</taxon>
        <taxon>Pseudomonadota</taxon>
        <taxon>Betaproteobacteria</taxon>
        <taxon>Burkholderiales</taxon>
        <taxon>Burkholderiaceae</taxon>
        <taxon>Paraburkholderia</taxon>
    </lineage>
</organism>
<evidence type="ECO:0008006" key="4">
    <source>
        <dbReference type="Google" id="ProtNLM"/>
    </source>
</evidence>